<evidence type="ECO:0000256" key="2">
    <source>
        <dbReference type="ARBA" id="ARBA00010072"/>
    </source>
</evidence>
<keyword evidence="8 9" id="KW-0472">Membrane</keyword>
<feature type="domain" description="ABC transmembrane type-1" evidence="12">
    <location>
        <begin position="226"/>
        <end position="413"/>
    </location>
</feature>
<evidence type="ECO:0000256" key="11">
    <source>
        <dbReference type="SAM" id="SignalP"/>
    </source>
</evidence>
<keyword evidence="11" id="KW-0732">Signal</keyword>
<evidence type="ECO:0000256" key="5">
    <source>
        <dbReference type="ARBA" id="ARBA00022692"/>
    </source>
</evidence>
<evidence type="ECO:0000256" key="3">
    <source>
        <dbReference type="ARBA" id="ARBA00022448"/>
    </source>
</evidence>
<proteinExistence type="inferred from homology"/>
<comment type="similarity">
    <text evidence="2">Belongs to the binding-protein-dependent transport system permease family. HisMQ subfamily.</text>
</comment>
<reference evidence="13 14" key="1">
    <citation type="submission" date="2019-09" db="EMBL/GenBank/DDBJ databases">
        <title>Whole genome shotgun sequencing (WGS) of Ellagibacter isourolithinifaciens DSM 104140(T) and Adlercreutzia muris DSM 29508(T).</title>
        <authorList>
            <person name="Stoll D.A."/>
            <person name="Danylec N."/>
            <person name="Huch M."/>
        </authorList>
    </citation>
    <scope>NUCLEOTIDE SEQUENCE [LARGE SCALE GENOMIC DNA]</scope>
    <source>
        <strain evidence="13 14">DSM 104140</strain>
    </source>
</reference>
<keyword evidence="6" id="KW-0029">Amino-acid transport</keyword>
<dbReference type="InterPro" id="IPR010065">
    <property type="entry name" value="AA_ABC_transptr_permease_3TM"/>
</dbReference>
<dbReference type="InterPro" id="IPR043429">
    <property type="entry name" value="ArtM/GltK/GlnP/TcyL/YhdX-like"/>
</dbReference>
<evidence type="ECO:0000256" key="4">
    <source>
        <dbReference type="ARBA" id="ARBA00022475"/>
    </source>
</evidence>
<dbReference type="GO" id="GO:0006865">
    <property type="term" value="P:amino acid transport"/>
    <property type="evidence" value="ECO:0007669"/>
    <property type="project" value="UniProtKB-KW"/>
</dbReference>
<evidence type="ECO:0000256" key="10">
    <source>
        <dbReference type="SAM" id="MobiDB-lite"/>
    </source>
</evidence>
<dbReference type="GO" id="GO:0022857">
    <property type="term" value="F:transmembrane transporter activity"/>
    <property type="evidence" value="ECO:0007669"/>
    <property type="project" value="InterPro"/>
</dbReference>
<dbReference type="CDD" id="cd06261">
    <property type="entry name" value="TM_PBP2"/>
    <property type="match status" value="1"/>
</dbReference>
<name>A0A6N6NM09_9ACTN</name>
<dbReference type="Pfam" id="PF00528">
    <property type="entry name" value="BPD_transp_1"/>
    <property type="match status" value="1"/>
</dbReference>
<dbReference type="PANTHER" id="PTHR30614">
    <property type="entry name" value="MEMBRANE COMPONENT OF AMINO ACID ABC TRANSPORTER"/>
    <property type="match status" value="1"/>
</dbReference>
<dbReference type="InterPro" id="IPR000515">
    <property type="entry name" value="MetI-like"/>
</dbReference>
<dbReference type="InterPro" id="IPR035906">
    <property type="entry name" value="MetI-like_sf"/>
</dbReference>
<organism evidence="13 14">
    <name type="scientific">Ellagibacter isourolithinifaciens</name>
    <dbReference type="NCBI Taxonomy" id="2137581"/>
    <lineage>
        <taxon>Bacteria</taxon>
        <taxon>Bacillati</taxon>
        <taxon>Actinomycetota</taxon>
        <taxon>Coriobacteriia</taxon>
        <taxon>Eggerthellales</taxon>
        <taxon>Eggerthellaceae</taxon>
        <taxon>Ellagibacter</taxon>
    </lineage>
</organism>
<feature type="signal peptide" evidence="11">
    <location>
        <begin position="1"/>
        <end position="32"/>
    </location>
</feature>
<dbReference type="OrthoDB" id="3181282at2"/>
<dbReference type="EMBL" id="WAJR01000027">
    <property type="protein sequence ID" value="KAB1637945.1"/>
    <property type="molecule type" value="Genomic_DNA"/>
</dbReference>
<feature type="transmembrane region" description="Helical" evidence="9">
    <location>
        <begin position="268"/>
        <end position="289"/>
    </location>
</feature>
<accession>A0A6N6NM09</accession>
<dbReference type="Proteomes" id="UP000468668">
    <property type="component" value="Unassembled WGS sequence"/>
</dbReference>
<comment type="caution">
    <text evidence="13">The sequence shown here is derived from an EMBL/GenBank/DDBJ whole genome shotgun (WGS) entry which is preliminary data.</text>
</comment>
<keyword evidence="14" id="KW-1185">Reference proteome</keyword>
<evidence type="ECO:0000256" key="9">
    <source>
        <dbReference type="RuleBase" id="RU363032"/>
    </source>
</evidence>
<dbReference type="AlphaFoldDB" id="A0A6N6NM09"/>
<feature type="transmembrane region" description="Helical" evidence="9">
    <location>
        <begin position="221"/>
        <end position="247"/>
    </location>
</feature>
<dbReference type="Gene3D" id="1.10.3720.10">
    <property type="entry name" value="MetI-like"/>
    <property type="match status" value="1"/>
</dbReference>
<feature type="compositionally biased region" description="Basic residues" evidence="10">
    <location>
        <begin position="428"/>
        <end position="439"/>
    </location>
</feature>
<feature type="transmembrane region" description="Helical" evidence="9">
    <location>
        <begin position="295"/>
        <end position="314"/>
    </location>
</feature>
<evidence type="ECO:0000256" key="7">
    <source>
        <dbReference type="ARBA" id="ARBA00022989"/>
    </source>
</evidence>
<evidence type="ECO:0000313" key="13">
    <source>
        <dbReference type="EMBL" id="KAB1637945.1"/>
    </source>
</evidence>
<keyword evidence="3 9" id="KW-0813">Transport</keyword>
<evidence type="ECO:0000313" key="14">
    <source>
        <dbReference type="Proteomes" id="UP000468668"/>
    </source>
</evidence>
<protein>
    <submittedName>
        <fullName evidence="13">Amino acid ABC transporter permease</fullName>
    </submittedName>
</protein>
<keyword evidence="7 9" id="KW-1133">Transmembrane helix</keyword>
<feature type="compositionally biased region" description="Low complexity" evidence="10">
    <location>
        <begin position="441"/>
        <end position="467"/>
    </location>
</feature>
<dbReference type="GO" id="GO:0043190">
    <property type="term" value="C:ATP-binding cassette (ABC) transporter complex"/>
    <property type="evidence" value="ECO:0007669"/>
    <property type="project" value="InterPro"/>
</dbReference>
<dbReference type="PANTHER" id="PTHR30614:SF20">
    <property type="entry name" value="GLUTAMINE TRANSPORT SYSTEM PERMEASE PROTEIN GLNP"/>
    <property type="match status" value="1"/>
</dbReference>
<feature type="region of interest" description="Disordered" evidence="10">
    <location>
        <begin position="421"/>
        <end position="488"/>
    </location>
</feature>
<comment type="subcellular location">
    <subcellularLocation>
        <location evidence="1 9">Cell membrane</location>
        <topology evidence="1 9">Multi-pass membrane protein</topology>
    </subcellularLocation>
</comment>
<evidence type="ECO:0000256" key="8">
    <source>
        <dbReference type="ARBA" id="ARBA00023136"/>
    </source>
</evidence>
<dbReference type="NCBIfam" id="TIGR01726">
    <property type="entry name" value="HEQRo_perm_3TM"/>
    <property type="match status" value="1"/>
</dbReference>
<evidence type="ECO:0000259" key="12">
    <source>
        <dbReference type="PROSITE" id="PS50928"/>
    </source>
</evidence>
<sequence>MHMQNLKANTVRTAFCALLVSFALVFAGAAQVAVAPTNAYALDTAKCTAKPNVSGSSDVLGGVETRITWEGQADPDEQIAGVTFTLPEGTTCEPGDTRATMLTGDDLMTRTNLDVSVDYKDGKLTVNFSEPAQAGGYFRVEIYKVKFSEMGGDMQLTGAYTLADGTEVAMDTLPAITVKSHSFFESLSDSLAQQDWVKSWNSVLFLKLFLNPSVFVSSLPVVFWGFLMAIGIVACAFPLAIPFGLLLSLMRMSKLRVLRGIATAYVNVVRGTPLFLQIYIAFFGLPLAGIQIPTFPLGVIVLAMNSSAYLCEIFRAGIQSISKGQFEAARSLGMNGAQTMLFVIIPQTVRRVIPTMTSEFILLYKDTSMLAAVGTMEIVMNAKTIVASTGSITPYVVAACFYLIITLPLAKVVGNLESRLASNDTGKGGKKKRKSKKHAIGTGDAAGALGSGAGTAAAEARATGDAVAAKRPDAVEGTGITPEQMSSL</sequence>
<feature type="chain" id="PRO_5039017025" evidence="11">
    <location>
        <begin position="33"/>
        <end position="488"/>
    </location>
</feature>
<evidence type="ECO:0000256" key="1">
    <source>
        <dbReference type="ARBA" id="ARBA00004651"/>
    </source>
</evidence>
<feature type="transmembrane region" description="Helical" evidence="9">
    <location>
        <begin position="392"/>
        <end position="410"/>
    </location>
</feature>
<keyword evidence="5 9" id="KW-0812">Transmembrane</keyword>
<evidence type="ECO:0000256" key="6">
    <source>
        <dbReference type="ARBA" id="ARBA00022970"/>
    </source>
</evidence>
<keyword evidence="4" id="KW-1003">Cell membrane</keyword>
<dbReference type="PROSITE" id="PS50928">
    <property type="entry name" value="ABC_TM1"/>
    <property type="match status" value="1"/>
</dbReference>
<gene>
    <name evidence="13" type="ORF">F8C90_08980</name>
</gene>
<dbReference type="SUPFAM" id="SSF161098">
    <property type="entry name" value="MetI-like"/>
    <property type="match status" value="1"/>
</dbReference>